<name>A0A1G7HYB9_9BACT</name>
<dbReference type="PANTHER" id="PTHR21237">
    <property type="entry name" value="GRPE PROTEIN"/>
    <property type="match status" value="1"/>
</dbReference>
<comment type="similarity">
    <text evidence="2 10 12">Belongs to the GrpE family.</text>
</comment>
<evidence type="ECO:0000256" key="5">
    <source>
        <dbReference type="ARBA" id="ARBA00023016"/>
    </source>
</evidence>
<dbReference type="PANTHER" id="PTHR21237:SF23">
    <property type="entry name" value="GRPE PROTEIN HOMOLOG, MITOCHONDRIAL"/>
    <property type="match status" value="1"/>
</dbReference>
<sequence length="241" mass="26174">MQRHKMHHFYGQPQPFHNAADGETAPETDPRDQRETCAQADAATQGAPQANATSGPAVDAQATAAARPDGGTPATEPAGDEDVVEMFVPDAAPAGEDALARCKAEMEEMRLRAVAEMDNFKKRLTREHQEQVRYAAEKVLGDLLPTLDNLDLALQYGSKAEACKDMLQGVAMTRKLLLDAVTKHGLRPIGEEGEEFNPGLHEAVGFDARPDLAPQSVTRVLQRGYKLGDRLLRPAKVMVNP</sequence>
<dbReference type="HAMAP" id="MF_01151">
    <property type="entry name" value="GrpE"/>
    <property type="match status" value="1"/>
</dbReference>
<comment type="function">
    <text evidence="7 10 11">Participates actively in the response to hyperosmotic and heat shock by preventing the aggregation of stress-denatured proteins, in association with DnaK and GrpE. It is the nucleotide exchange factor for DnaK and may function as a thermosensor. Unfolded proteins bind initially to DnaJ; upon interaction with the DnaJ-bound protein, DnaK hydrolyzes its bound ATP, resulting in the formation of a stable complex. GrpE releases ADP from DnaK; ATP binding to DnaK triggers the release of the substrate protein, thus completing the reaction cycle. Several rounds of ATP-dependent interactions between DnaJ, DnaK and GrpE are required for fully efficient folding.</text>
</comment>
<dbReference type="GO" id="GO:0000774">
    <property type="term" value="F:adenyl-nucleotide exchange factor activity"/>
    <property type="evidence" value="ECO:0007669"/>
    <property type="project" value="InterPro"/>
</dbReference>
<dbReference type="InterPro" id="IPR000740">
    <property type="entry name" value="GrpE"/>
</dbReference>
<evidence type="ECO:0000256" key="10">
    <source>
        <dbReference type="HAMAP-Rule" id="MF_01151"/>
    </source>
</evidence>
<proteinExistence type="inferred from homology"/>
<evidence type="ECO:0000313" key="15">
    <source>
        <dbReference type="Proteomes" id="UP000199355"/>
    </source>
</evidence>
<comment type="subunit">
    <text evidence="3 10">Homodimer.</text>
</comment>
<keyword evidence="5 10" id="KW-0346">Stress response</keyword>
<evidence type="ECO:0000256" key="2">
    <source>
        <dbReference type="ARBA" id="ARBA00009054"/>
    </source>
</evidence>
<evidence type="ECO:0000256" key="11">
    <source>
        <dbReference type="RuleBase" id="RU000639"/>
    </source>
</evidence>
<evidence type="ECO:0000256" key="3">
    <source>
        <dbReference type="ARBA" id="ARBA00011738"/>
    </source>
</evidence>
<gene>
    <name evidence="10" type="primary">grpE</name>
    <name evidence="14" type="ORF">SAMN05192586_10173</name>
</gene>
<dbReference type="Gene3D" id="3.90.20.20">
    <property type="match status" value="1"/>
</dbReference>
<dbReference type="PROSITE" id="PS01071">
    <property type="entry name" value="GRPE"/>
    <property type="match status" value="1"/>
</dbReference>
<evidence type="ECO:0000256" key="9">
    <source>
        <dbReference type="ARBA" id="ARBA00076414"/>
    </source>
</evidence>
<evidence type="ECO:0000256" key="13">
    <source>
        <dbReference type="SAM" id="MobiDB-lite"/>
    </source>
</evidence>
<organism evidence="14 15">
    <name type="scientific">Desulfovibrio legallii</name>
    <dbReference type="NCBI Taxonomy" id="571438"/>
    <lineage>
        <taxon>Bacteria</taxon>
        <taxon>Pseudomonadati</taxon>
        <taxon>Thermodesulfobacteriota</taxon>
        <taxon>Desulfovibrionia</taxon>
        <taxon>Desulfovibrionales</taxon>
        <taxon>Desulfovibrionaceae</taxon>
        <taxon>Desulfovibrio</taxon>
    </lineage>
</organism>
<dbReference type="GO" id="GO:0005737">
    <property type="term" value="C:cytoplasm"/>
    <property type="evidence" value="ECO:0007669"/>
    <property type="project" value="UniProtKB-SubCell"/>
</dbReference>
<feature type="region of interest" description="Disordered" evidence="13">
    <location>
        <begin position="1"/>
        <end position="81"/>
    </location>
</feature>
<dbReference type="NCBIfam" id="NF010738">
    <property type="entry name" value="PRK14140.1"/>
    <property type="match status" value="1"/>
</dbReference>
<keyword evidence="6 10" id="KW-0143">Chaperone</keyword>
<dbReference type="AlphaFoldDB" id="A0A1G7HYB9"/>
<dbReference type="InterPro" id="IPR009012">
    <property type="entry name" value="GrpE_head"/>
</dbReference>
<dbReference type="GO" id="GO:0006457">
    <property type="term" value="P:protein folding"/>
    <property type="evidence" value="ECO:0007669"/>
    <property type="project" value="InterPro"/>
</dbReference>
<protein>
    <recommendedName>
        <fullName evidence="8 10">Protein GrpE</fullName>
    </recommendedName>
    <alternativeName>
        <fullName evidence="9 10">HSP-70 cofactor</fullName>
    </alternativeName>
</protein>
<evidence type="ECO:0000256" key="12">
    <source>
        <dbReference type="RuleBase" id="RU004478"/>
    </source>
</evidence>
<dbReference type="SUPFAM" id="SSF51064">
    <property type="entry name" value="Head domain of nucleotide exchange factor GrpE"/>
    <property type="match status" value="1"/>
</dbReference>
<dbReference type="PRINTS" id="PR00773">
    <property type="entry name" value="GRPEPROTEIN"/>
</dbReference>
<reference evidence="15" key="1">
    <citation type="submission" date="2016-10" db="EMBL/GenBank/DDBJ databases">
        <authorList>
            <person name="Varghese N."/>
            <person name="Submissions S."/>
        </authorList>
    </citation>
    <scope>NUCLEOTIDE SEQUENCE [LARGE SCALE GENOMIC DNA]</scope>
    <source>
        <strain evidence="15">KHC7</strain>
    </source>
</reference>
<evidence type="ECO:0000256" key="7">
    <source>
        <dbReference type="ARBA" id="ARBA00053401"/>
    </source>
</evidence>
<dbReference type="GO" id="GO:0042803">
    <property type="term" value="F:protein homodimerization activity"/>
    <property type="evidence" value="ECO:0007669"/>
    <property type="project" value="InterPro"/>
</dbReference>
<dbReference type="CDD" id="cd00446">
    <property type="entry name" value="GrpE"/>
    <property type="match status" value="1"/>
</dbReference>
<evidence type="ECO:0000256" key="4">
    <source>
        <dbReference type="ARBA" id="ARBA00022490"/>
    </source>
</evidence>
<dbReference type="STRING" id="571438.SAMN05192586_10173"/>
<dbReference type="Proteomes" id="UP000199355">
    <property type="component" value="Unassembled WGS sequence"/>
</dbReference>
<dbReference type="SUPFAM" id="SSF58014">
    <property type="entry name" value="Coiled-coil domain of nucleotide exchange factor GrpE"/>
    <property type="match status" value="1"/>
</dbReference>
<dbReference type="Pfam" id="PF01025">
    <property type="entry name" value="GrpE"/>
    <property type="match status" value="1"/>
</dbReference>
<accession>A0A1G7HYB9</accession>
<dbReference type="GO" id="GO:0051087">
    <property type="term" value="F:protein-folding chaperone binding"/>
    <property type="evidence" value="ECO:0007669"/>
    <property type="project" value="InterPro"/>
</dbReference>
<evidence type="ECO:0000256" key="1">
    <source>
        <dbReference type="ARBA" id="ARBA00004496"/>
    </source>
</evidence>
<keyword evidence="15" id="KW-1185">Reference proteome</keyword>
<dbReference type="GO" id="GO:0051082">
    <property type="term" value="F:unfolded protein binding"/>
    <property type="evidence" value="ECO:0007669"/>
    <property type="project" value="TreeGrafter"/>
</dbReference>
<dbReference type="EMBL" id="FNBX01000001">
    <property type="protein sequence ID" value="SDF05246.1"/>
    <property type="molecule type" value="Genomic_DNA"/>
</dbReference>
<comment type="subcellular location">
    <subcellularLocation>
        <location evidence="1 10">Cytoplasm</location>
    </subcellularLocation>
</comment>
<dbReference type="InterPro" id="IPR013805">
    <property type="entry name" value="GrpE_CC"/>
</dbReference>
<evidence type="ECO:0000256" key="6">
    <source>
        <dbReference type="ARBA" id="ARBA00023186"/>
    </source>
</evidence>
<dbReference type="RefSeq" id="WP_306806872.1">
    <property type="nucleotide sequence ID" value="NZ_FNBX01000001.1"/>
</dbReference>
<evidence type="ECO:0000256" key="8">
    <source>
        <dbReference type="ARBA" id="ARBA00072274"/>
    </source>
</evidence>
<evidence type="ECO:0000313" key="14">
    <source>
        <dbReference type="EMBL" id="SDF05246.1"/>
    </source>
</evidence>
<keyword evidence="4 10" id="KW-0963">Cytoplasm</keyword>
<dbReference type="Gene3D" id="2.30.22.10">
    <property type="entry name" value="Head domain of nucleotide exchange factor GrpE"/>
    <property type="match status" value="1"/>
</dbReference>
<dbReference type="FunFam" id="2.30.22.10:FF:000001">
    <property type="entry name" value="Protein GrpE"/>
    <property type="match status" value="1"/>
</dbReference>